<sequence>MENIVTLSIIPRLQRIVDGTDQTGVSKDVGWQGGGGFRYYRLAPSMLEKDKWGQWVISKEYNASMLSEAMCKHMGFTYAPNENYYWMHGQSTESDYIYVTTNSLTHDHLRAISEEVGPNQTLLICCKAYNANPDAFDNITLKKIPQAVLKKCEWGKDDYSLNVTNLNPVKTSNPPQLDLFSLNGEED</sequence>
<gene>
    <name evidence="1" type="ORF">NQF86_02800</name>
</gene>
<dbReference type="Proteomes" id="UP001165576">
    <property type="component" value="Unassembled WGS sequence"/>
</dbReference>
<reference evidence="1" key="1">
    <citation type="submission" date="2022-07" db="EMBL/GenBank/DDBJ databases">
        <title>Bombella genomes.</title>
        <authorList>
            <person name="Harer L."/>
            <person name="Styblova S."/>
            <person name="Ehrmann M."/>
        </authorList>
    </citation>
    <scope>NUCLEOTIDE SEQUENCE</scope>
    <source>
        <strain evidence="1">TMW 2.2543</strain>
    </source>
</reference>
<dbReference type="RefSeq" id="WP_266116078.1">
    <property type="nucleotide sequence ID" value="NZ_JANIDY010000001.1"/>
</dbReference>
<comment type="caution">
    <text evidence="1">The sequence shown here is derived from an EMBL/GenBank/DDBJ whole genome shotgun (WGS) entry which is preliminary data.</text>
</comment>
<protein>
    <submittedName>
        <fullName evidence="1">Uncharacterized protein</fullName>
    </submittedName>
</protein>
<evidence type="ECO:0000313" key="2">
    <source>
        <dbReference type="Proteomes" id="UP001165576"/>
    </source>
</evidence>
<dbReference type="EMBL" id="JANIDY010000001">
    <property type="protein sequence ID" value="MCX5617603.1"/>
    <property type="molecule type" value="Genomic_DNA"/>
</dbReference>
<evidence type="ECO:0000313" key="1">
    <source>
        <dbReference type="EMBL" id="MCX5617603.1"/>
    </source>
</evidence>
<organism evidence="1 2">
    <name type="scientific">Bombella pluederhausensis</name>
    <dbReference type="NCBI Taxonomy" id="2967336"/>
    <lineage>
        <taxon>Bacteria</taxon>
        <taxon>Pseudomonadati</taxon>
        <taxon>Pseudomonadota</taxon>
        <taxon>Alphaproteobacteria</taxon>
        <taxon>Acetobacterales</taxon>
        <taxon>Acetobacteraceae</taxon>
        <taxon>Bombella</taxon>
    </lineage>
</organism>
<proteinExistence type="predicted"/>
<keyword evidence="2" id="KW-1185">Reference proteome</keyword>
<accession>A0ABT3WFH3</accession>
<name>A0ABT3WFH3_9PROT</name>